<dbReference type="AlphaFoldDB" id="A0AAD7T201"/>
<name>A0AAD7T201_9TELE</name>
<sequence>MWPRRLGIGKPSGNLRCSATNSLLLWHPCRLLSWGNRKLVTHRGQVIYFRKAAVTVSPRKRQNHRKSTTVSTSTNAPYSRTIAMERGIPTTSLFAGRIFFLLALVRTGWITL</sequence>
<evidence type="ECO:0000313" key="3">
    <source>
        <dbReference type="Proteomes" id="UP001221898"/>
    </source>
</evidence>
<organism evidence="2 3">
    <name type="scientific">Aldrovandia affinis</name>
    <dbReference type="NCBI Taxonomy" id="143900"/>
    <lineage>
        <taxon>Eukaryota</taxon>
        <taxon>Metazoa</taxon>
        <taxon>Chordata</taxon>
        <taxon>Craniata</taxon>
        <taxon>Vertebrata</taxon>
        <taxon>Euteleostomi</taxon>
        <taxon>Actinopterygii</taxon>
        <taxon>Neopterygii</taxon>
        <taxon>Teleostei</taxon>
        <taxon>Notacanthiformes</taxon>
        <taxon>Halosauridae</taxon>
        <taxon>Aldrovandia</taxon>
    </lineage>
</organism>
<feature type="transmembrane region" description="Helical" evidence="1">
    <location>
        <begin position="94"/>
        <end position="111"/>
    </location>
</feature>
<proteinExistence type="predicted"/>
<gene>
    <name evidence="2" type="ORF">AAFF_G00105410</name>
</gene>
<comment type="caution">
    <text evidence="2">The sequence shown here is derived from an EMBL/GenBank/DDBJ whole genome shotgun (WGS) entry which is preliminary data.</text>
</comment>
<keyword evidence="1" id="KW-0472">Membrane</keyword>
<keyword evidence="1" id="KW-1133">Transmembrane helix</keyword>
<protein>
    <submittedName>
        <fullName evidence="2">Uncharacterized protein</fullName>
    </submittedName>
</protein>
<accession>A0AAD7T201</accession>
<keyword evidence="1" id="KW-0812">Transmembrane</keyword>
<dbReference type="EMBL" id="JAINUG010000017">
    <property type="protein sequence ID" value="KAJ8412959.1"/>
    <property type="molecule type" value="Genomic_DNA"/>
</dbReference>
<evidence type="ECO:0000256" key="1">
    <source>
        <dbReference type="SAM" id="Phobius"/>
    </source>
</evidence>
<keyword evidence="3" id="KW-1185">Reference proteome</keyword>
<reference evidence="2" key="1">
    <citation type="journal article" date="2023" name="Science">
        <title>Genome structures resolve the early diversification of teleost fishes.</title>
        <authorList>
            <person name="Parey E."/>
            <person name="Louis A."/>
            <person name="Montfort J."/>
            <person name="Bouchez O."/>
            <person name="Roques C."/>
            <person name="Iampietro C."/>
            <person name="Lluch J."/>
            <person name="Castinel A."/>
            <person name="Donnadieu C."/>
            <person name="Desvignes T."/>
            <person name="Floi Bucao C."/>
            <person name="Jouanno E."/>
            <person name="Wen M."/>
            <person name="Mejri S."/>
            <person name="Dirks R."/>
            <person name="Jansen H."/>
            <person name="Henkel C."/>
            <person name="Chen W.J."/>
            <person name="Zahm M."/>
            <person name="Cabau C."/>
            <person name="Klopp C."/>
            <person name="Thompson A.W."/>
            <person name="Robinson-Rechavi M."/>
            <person name="Braasch I."/>
            <person name="Lecointre G."/>
            <person name="Bobe J."/>
            <person name="Postlethwait J.H."/>
            <person name="Berthelot C."/>
            <person name="Roest Crollius H."/>
            <person name="Guiguen Y."/>
        </authorList>
    </citation>
    <scope>NUCLEOTIDE SEQUENCE</scope>
    <source>
        <strain evidence="2">NC1722</strain>
    </source>
</reference>
<evidence type="ECO:0000313" key="2">
    <source>
        <dbReference type="EMBL" id="KAJ8412959.1"/>
    </source>
</evidence>
<dbReference type="Proteomes" id="UP001221898">
    <property type="component" value="Unassembled WGS sequence"/>
</dbReference>